<dbReference type="Gene3D" id="3.80.20.20">
    <property type="entry name" value="Receptor L-domain"/>
    <property type="match status" value="1"/>
</dbReference>
<dbReference type="CTD" id="9799594"/>
<dbReference type="KEGG" id="crq:GCK72_015125"/>
<evidence type="ECO:0000256" key="2">
    <source>
        <dbReference type="SAM" id="Phobius"/>
    </source>
</evidence>
<dbReference type="Proteomes" id="UP000008281">
    <property type="component" value="Unassembled WGS sequence"/>
</dbReference>
<evidence type="ECO:0000313" key="5">
    <source>
        <dbReference type="EMBL" id="EFO92328.1"/>
    </source>
</evidence>
<feature type="signal peptide" evidence="3">
    <location>
        <begin position="1"/>
        <end position="22"/>
    </location>
</feature>
<name>E3M5Z0_CAERE</name>
<keyword evidence="2" id="KW-0812">Transmembrane</keyword>
<feature type="compositionally biased region" description="Low complexity" evidence="1">
    <location>
        <begin position="234"/>
        <end position="248"/>
    </location>
</feature>
<reference evidence="5" key="1">
    <citation type="submission" date="2007-07" db="EMBL/GenBank/DDBJ databases">
        <title>PCAP assembly of the Caenorhabditis remanei genome.</title>
        <authorList>
            <consortium name="The Caenorhabditis remanei Sequencing Consortium"/>
            <person name="Wilson R.K."/>
        </authorList>
    </citation>
    <scope>NUCLEOTIDE SEQUENCE [LARGE SCALE GENOMIC DNA]</scope>
    <source>
        <strain evidence="5">PB4641</strain>
    </source>
</reference>
<evidence type="ECO:0000313" key="6">
    <source>
        <dbReference type="Proteomes" id="UP000008281"/>
    </source>
</evidence>
<dbReference type="AlphaFoldDB" id="E3M5Z0"/>
<keyword evidence="2" id="KW-1133">Transmembrane helix</keyword>
<gene>
    <name evidence="5" type="ORF">CRE_11157</name>
</gene>
<evidence type="ECO:0000256" key="1">
    <source>
        <dbReference type="SAM" id="MobiDB-lite"/>
    </source>
</evidence>
<dbReference type="PANTHER" id="PTHR21662:SF54">
    <property type="entry name" value="PEPTIDASE_M1 DOMAIN-CONTAINING PROTEIN-RELATED"/>
    <property type="match status" value="1"/>
</dbReference>
<dbReference type="EMBL" id="DS268425">
    <property type="protein sequence ID" value="EFO92328.1"/>
    <property type="molecule type" value="Genomic_DNA"/>
</dbReference>
<dbReference type="GeneID" id="9799594"/>
<keyword evidence="6" id="KW-1185">Reference proteome</keyword>
<protein>
    <recommendedName>
        <fullName evidence="4">Receptor L-domain domain-containing protein</fullName>
    </recommendedName>
</protein>
<dbReference type="OMA" id="TDCHTIS"/>
<accession>E3M5Z0</accession>
<dbReference type="Pfam" id="PF01030">
    <property type="entry name" value="Recep_L_domain"/>
    <property type="match status" value="1"/>
</dbReference>
<dbReference type="InParanoid" id="E3M5Z0"/>
<dbReference type="InterPro" id="IPR000494">
    <property type="entry name" value="Rcpt_L-dom"/>
</dbReference>
<dbReference type="HOGENOM" id="CLU_076970_0_0_1"/>
<dbReference type="InterPro" id="IPR036941">
    <property type="entry name" value="Rcpt_L-dom_sf"/>
</dbReference>
<evidence type="ECO:0000256" key="3">
    <source>
        <dbReference type="SAM" id="SignalP"/>
    </source>
</evidence>
<organism evidence="6">
    <name type="scientific">Caenorhabditis remanei</name>
    <name type="common">Caenorhabditis vulgaris</name>
    <dbReference type="NCBI Taxonomy" id="31234"/>
    <lineage>
        <taxon>Eukaryota</taxon>
        <taxon>Metazoa</taxon>
        <taxon>Ecdysozoa</taxon>
        <taxon>Nematoda</taxon>
        <taxon>Chromadorea</taxon>
        <taxon>Rhabditida</taxon>
        <taxon>Rhabditina</taxon>
        <taxon>Rhabditomorpha</taxon>
        <taxon>Rhabditoidea</taxon>
        <taxon>Rhabditidae</taxon>
        <taxon>Peloderinae</taxon>
        <taxon>Caenorhabditis</taxon>
    </lineage>
</organism>
<keyword evidence="3" id="KW-0732">Signal</keyword>
<keyword evidence="2" id="KW-0472">Membrane</keyword>
<feature type="region of interest" description="Disordered" evidence="1">
    <location>
        <begin position="226"/>
        <end position="257"/>
    </location>
</feature>
<dbReference type="RefSeq" id="XP_003108636.2">
    <property type="nucleotide sequence ID" value="XM_003108588.2"/>
</dbReference>
<sequence>MFNMNSMLLSSLLILQFVGVSGDKTCAGKEVQDLDDDCTKIEKNPLVFKGNQDEKMVRDKVKNIKHIASGIEVIETDLETFDYLKHVERIQNSNGPAMLFKKNKNLKRLNFTSLGELKGKEKEKDIVFENDHFAKAFREETDSFDDFIKLELIARKSHLRNKVCSNEFYQFNNKKESSDSQTGAIIMIVIAVILTIVDGFLFWYCVKERRAKKAREEKKTNKVMTDVPIGTDFGPRTPASGTTTPSATIETPKDKHI</sequence>
<feature type="transmembrane region" description="Helical" evidence="2">
    <location>
        <begin position="184"/>
        <end position="206"/>
    </location>
</feature>
<feature type="chain" id="PRO_5003174349" description="Receptor L-domain domain-containing protein" evidence="3">
    <location>
        <begin position="23"/>
        <end position="257"/>
    </location>
</feature>
<evidence type="ECO:0000259" key="4">
    <source>
        <dbReference type="Pfam" id="PF01030"/>
    </source>
</evidence>
<dbReference type="eggNOG" id="ENOG502TJ1J">
    <property type="taxonomic scope" value="Eukaryota"/>
</dbReference>
<feature type="domain" description="Receptor L-domain" evidence="4">
    <location>
        <begin position="38"/>
        <end position="129"/>
    </location>
</feature>
<dbReference type="PANTHER" id="PTHR21662">
    <property type="entry name" value="RECEPTOR PROTEIN-TYROSINE KINASE"/>
    <property type="match status" value="1"/>
</dbReference>
<dbReference type="SUPFAM" id="SSF52058">
    <property type="entry name" value="L domain-like"/>
    <property type="match status" value="1"/>
</dbReference>
<proteinExistence type="predicted"/>
<dbReference type="InterPro" id="IPR053079">
    <property type="entry name" value="SPS2_domain"/>
</dbReference>